<keyword evidence="1" id="KW-1133">Transmembrane helix</keyword>
<name>A0A7K1GM79_9FLAO</name>
<protein>
    <submittedName>
        <fullName evidence="2">DUF4199 family protein</fullName>
    </submittedName>
</protein>
<accession>A0A7K1GM79</accession>
<dbReference type="AlphaFoldDB" id="A0A7K1GM79"/>
<dbReference type="Pfam" id="PF13858">
    <property type="entry name" value="DUF4199"/>
    <property type="match status" value="1"/>
</dbReference>
<sequence>MQTNTNRVGINFGILLAIYYTIFNLGLFYSDVTLFTNKFIGMFNIAFIVIIGVITIYIARRKAGGYVTFREAFTPFLIATAIGVTVNYIVYYILFNLVDSSAKDTVHNIMMDMLMDTLNNSGLEQDQINDQIAKAKDLDQFTLRSMLFLWAGSILRNSVIGLLLAAIFKNKSEFIQPLPAEPAQKEETQQ</sequence>
<evidence type="ECO:0000313" key="2">
    <source>
        <dbReference type="EMBL" id="MTH29850.1"/>
    </source>
</evidence>
<feature type="transmembrane region" description="Helical" evidence="1">
    <location>
        <begin position="41"/>
        <end position="60"/>
    </location>
</feature>
<feature type="transmembrane region" description="Helical" evidence="1">
    <location>
        <begin position="147"/>
        <end position="168"/>
    </location>
</feature>
<feature type="transmembrane region" description="Helical" evidence="1">
    <location>
        <begin position="72"/>
        <end position="94"/>
    </location>
</feature>
<dbReference type="EMBL" id="WMJY01000015">
    <property type="protein sequence ID" value="MTH29850.1"/>
    <property type="molecule type" value="Genomic_DNA"/>
</dbReference>
<organism evidence="2 3">
    <name type="scientific">Myroides pelagicus</name>
    <dbReference type="NCBI Taxonomy" id="270914"/>
    <lineage>
        <taxon>Bacteria</taxon>
        <taxon>Pseudomonadati</taxon>
        <taxon>Bacteroidota</taxon>
        <taxon>Flavobacteriia</taxon>
        <taxon>Flavobacteriales</taxon>
        <taxon>Flavobacteriaceae</taxon>
        <taxon>Myroides</taxon>
    </lineage>
</organism>
<gene>
    <name evidence="2" type="ORF">GJV77_07950</name>
</gene>
<reference evidence="2 3" key="1">
    <citation type="journal article" date="2006" name="Int. J. Syst. Evol. Microbiol.">
        <title>Myroides pelagicus sp. nov., isolated from seawater in Thailand.</title>
        <authorList>
            <person name="Yoon J."/>
            <person name="Maneerat S."/>
            <person name="Kawai F."/>
            <person name="Yokota A."/>
        </authorList>
    </citation>
    <scope>NUCLEOTIDE SEQUENCE [LARGE SCALE GENOMIC DNA]</scope>
    <source>
        <strain evidence="2 3">SM1T</strain>
    </source>
</reference>
<feature type="transmembrane region" description="Helical" evidence="1">
    <location>
        <begin position="12"/>
        <end position="29"/>
    </location>
</feature>
<keyword evidence="1" id="KW-0472">Membrane</keyword>
<comment type="caution">
    <text evidence="2">The sequence shown here is derived from an EMBL/GenBank/DDBJ whole genome shotgun (WGS) entry which is preliminary data.</text>
</comment>
<dbReference type="RefSeq" id="WP_155035845.1">
    <property type="nucleotide sequence ID" value="NZ_JAYMMG010000019.1"/>
</dbReference>
<keyword evidence="3" id="KW-1185">Reference proteome</keyword>
<dbReference type="Proteomes" id="UP000488936">
    <property type="component" value="Unassembled WGS sequence"/>
</dbReference>
<evidence type="ECO:0000256" key="1">
    <source>
        <dbReference type="SAM" id="Phobius"/>
    </source>
</evidence>
<dbReference type="OrthoDB" id="660361at2"/>
<dbReference type="InterPro" id="IPR025250">
    <property type="entry name" value="DUF4199"/>
</dbReference>
<proteinExistence type="predicted"/>
<keyword evidence="1" id="KW-0812">Transmembrane</keyword>
<evidence type="ECO:0000313" key="3">
    <source>
        <dbReference type="Proteomes" id="UP000488936"/>
    </source>
</evidence>